<comment type="caution">
    <text evidence="2">The sequence shown here is derived from an EMBL/GenBank/DDBJ whole genome shotgun (WGS) entry which is preliminary data.</text>
</comment>
<sequence>MDVELYATIDTSTASTPDDGKPAAPSTGTVRAVLAGIGVEYPPVPFVVFNRLPDAGTNNPAVPVTCAVVACALSGAKTLKNPGPDGATATSNPATRATTSGTAAHRARRPSVRKTEPSRRRVFERTTPPPWN</sequence>
<feature type="compositionally biased region" description="Basic and acidic residues" evidence="1">
    <location>
        <begin position="113"/>
        <end position="124"/>
    </location>
</feature>
<organism evidence="2 3">
    <name type="scientific">Gryllotalpicola reticulitermitis</name>
    <dbReference type="NCBI Taxonomy" id="1184153"/>
    <lineage>
        <taxon>Bacteria</taxon>
        <taxon>Bacillati</taxon>
        <taxon>Actinomycetota</taxon>
        <taxon>Actinomycetes</taxon>
        <taxon>Micrococcales</taxon>
        <taxon>Microbacteriaceae</taxon>
        <taxon>Gryllotalpicola</taxon>
    </lineage>
</organism>
<gene>
    <name evidence="2" type="ORF">ACFOYW_09090</name>
</gene>
<dbReference type="EMBL" id="JBHSCN010000005">
    <property type="protein sequence ID" value="MFC4243529.1"/>
    <property type="molecule type" value="Genomic_DNA"/>
</dbReference>
<name>A0ABV8Q6X6_9MICO</name>
<dbReference type="RefSeq" id="WP_390228600.1">
    <property type="nucleotide sequence ID" value="NZ_JBHSCN010000005.1"/>
</dbReference>
<feature type="region of interest" description="Disordered" evidence="1">
    <location>
        <begin position="7"/>
        <end position="27"/>
    </location>
</feature>
<evidence type="ECO:0000256" key="1">
    <source>
        <dbReference type="SAM" id="MobiDB-lite"/>
    </source>
</evidence>
<protein>
    <submittedName>
        <fullName evidence="2">Uncharacterized protein</fullName>
    </submittedName>
</protein>
<accession>A0ABV8Q6X6</accession>
<reference evidence="3" key="1">
    <citation type="journal article" date="2019" name="Int. J. Syst. Evol. Microbiol.">
        <title>The Global Catalogue of Microorganisms (GCM) 10K type strain sequencing project: providing services to taxonomists for standard genome sequencing and annotation.</title>
        <authorList>
            <consortium name="The Broad Institute Genomics Platform"/>
            <consortium name="The Broad Institute Genome Sequencing Center for Infectious Disease"/>
            <person name="Wu L."/>
            <person name="Ma J."/>
        </authorList>
    </citation>
    <scope>NUCLEOTIDE SEQUENCE [LARGE SCALE GENOMIC DNA]</scope>
    <source>
        <strain evidence="3">CGMCC 1.10363</strain>
    </source>
</reference>
<proteinExistence type="predicted"/>
<evidence type="ECO:0000313" key="2">
    <source>
        <dbReference type="EMBL" id="MFC4243529.1"/>
    </source>
</evidence>
<feature type="region of interest" description="Disordered" evidence="1">
    <location>
        <begin position="76"/>
        <end position="132"/>
    </location>
</feature>
<evidence type="ECO:0000313" key="3">
    <source>
        <dbReference type="Proteomes" id="UP001595900"/>
    </source>
</evidence>
<keyword evidence="3" id="KW-1185">Reference proteome</keyword>
<feature type="compositionally biased region" description="Polar residues" evidence="1">
    <location>
        <begin position="88"/>
        <end position="102"/>
    </location>
</feature>
<dbReference type="Proteomes" id="UP001595900">
    <property type="component" value="Unassembled WGS sequence"/>
</dbReference>